<reference evidence="2" key="1">
    <citation type="submission" date="2017-01" db="EMBL/GenBank/DDBJ databases">
        <title>Comparative genomics of anhydrobiosis in the tardigrade Hypsibius dujardini.</title>
        <authorList>
            <person name="Yoshida Y."/>
            <person name="Koutsovoulos G."/>
            <person name="Laetsch D."/>
            <person name="Stevens L."/>
            <person name="Kumar S."/>
            <person name="Horikawa D."/>
            <person name="Ishino K."/>
            <person name="Komine S."/>
            <person name="Tomita M."/>
            <person name="Blaxter M."/>
            <person name="Arakawa K."/>
        </authorList>
    </citation>
    <scope>NUCLEOTIDE SEQUENCE [LARGE SCALE GENOMIC DNA]</scope>
    <source>
        <strain evidence="2">Z151</strain>
    </source>
</reference>
<dbReference type="Proteomes" id="UP000192578">
    <property type="component" value="Unassembled WGS sequence"/>
</dbReference>
<proteinExistence type="predicted"/>
<feature type="non-terminal residue" evidence="1">
    <location>
        <position position="1"/>
    </location>
</feature>
<evidence type="ECO:0000313" key="2">
    <source>
        <dbReference type="Proteomes" id="UP000192578"/>
    </source>
</evidence>
<comment type="caution">
    <text evidence="1">The sequence shown here is derived from an EMBL/GenBank/DDBJ whole genome shotgun (WGS) entry which is preliminary data.</text>
</comment>
<protein>
    <submittedName>
        <fullName evidence="1">Uncharacterized protein</fullName>
    </submittedName>
</protein>
<evidence type="ECO:0000313" key="1">
    <source>
        <dbReference type="EMBL" id="OWA53898.1"/>
    </source>
</evidence>
<accession>A0A9X6RN14</accession>
<keyword evidence="2" id="KW-1185">Reference proteome</keyword>
<name>A0A9X6RN14_HYPEX</name>
<sequence length="66" mass="7265">MSMLWIEDVRSPTGRKEQQYCIKNTSYPTIDQSYAHAVIVASELVPLRGAASNLIDTFADAVPASH</sequence>
<dbReference type="AlphaFoldDB" id="A0A9X6RN14"/>
<gene>
    <name evidence="1" type="ORF">BV898_18317</name>
</gene>
<dbReference type="EMBL" id="MTYJ01000355">
    <property type="protein sequence ID" value="OWA53898.1"/>
    <property type="molecule type" value="Genomic_DNA"/>
</dbReference>
<organism evidence="1 2">
    <name type="scientific">Hypsibius exemplaris</name>
    <name type="common">Freshwater tardigrade</name>
    <dbReference type="NCBI Taxonomy" id="2072580"/>
    <lineage>
        <taxon>Eukaryota</taxon>
        <taxon>Metazoa</taxon>
        <taxon>Ecdysozoa</taxon>
        <taxon>Tardigrada</taxon>
        <taxon>Eutardigrada</taxon>
        <taxon>Parachela</taxon>
        <taxon>Hypsibioidea</taxon>
        <taxon>Hypsibiidae</taxon>
        <taxon>Hypsibius</taxon>
    </lineage>
</organism>